<organism evidence="1">
    <name type="scientific">marine sediment metagenome</name>
    <dbReference type="NCBI Taxonomy" id="412755"/>
    <lineage>
        <taxon>unclassified sequences</taxon>
        <taxon>metagenomes</taxon>
        <taxon>ecological metagenomes</taxon>
    </lineage>
</organism>
<protein>
    <submittedName>
        <fullName evidence="1">Uncharacterized protein</fullName>
    </submittedName>
</protein>
<sequence length="125" mass="13763">MILRIPITGTVLVEGSIHGNGLLKGDPNDGIRPIPIDLGNVSWQMVDVDLENEEMVIEVMPGEVVSEPTGENDAEGNPIYTSRATTQQEKAGFLQHAQDLINTRTKDELYVLAQRPKLKRPSSKD</sequence>
<proteinExistence type="predicted"/>
<name>A0A0F8XAX6_9ZZZZ</name>
<comment type="caution">
    <text evidence="1">The sequence shown here is derived from an EMBL/GenBank/DDBJ whole genome shotgun (WGS) entry which is preliminary data.</text>
</comment>
<evidence type="ECO:0000313" key="1">
    <source>
        <dbReference type="EMBL" id="KKK65948.1"/>
    </source>
</evidence>
<gene>
    <name evidence="1" type="ORF">LCGC14_2969000</name>
</gene>
<accession>A0A0F8XAX6</accession>
<dbReference type="AlphaFoldDB" id="A0A0F8XAX6"/>
<dbReference type="EMBL" id="LAZR01060312">
    <property type="protein sequence ID" value="KKK65948.1"/>
    <property type="molecule type" value="Genomic_DNA"/>
</dbReference>
<reference evidence="1" key="1">
    <citation type="journal article" date="2015" name="Nature">
        <title>Complex archaea that bridge the gap between prokaryotes and eukaryotes.</title>
        <authorList>
            <person name="Spang A."/>
            <person name="Saw J.H."/>
            <person name="Jorgensen S.L."/>
            <person name="Zaremba-Niedzwiedzka K."/>
            <person name="Martijn J."/>
            <person name="Lind A.E."/>
            <person name="van Eijk R."/>
            <person name="Schleper C."/>
            <person name="Guy L."/>
            <person name="Ettema T.J."/>
        </authorList>
    </citation>
    <scope>NUCLEOTIDE SEQUENCE</scope>
</reference>